<keyword evidence="2" id="KW-1185">Reference proteome</keyword>
<accession>A0A371RKD1</accession>
<organism evidence="1 2">
    <name type="scientific">Parvularcula marina</name>
    <dbReference type="NCBI Taxonomy" id="2292771"/>
    <lineage>
        <taxon>Bacteria</taxon>
        <taxon>Pseudomonadati</taxon>
        <taxon>Pseudomonadota</taxon>
        <taxon>Alphaproteobacteria</taxon>
        <taxon>Parvularculales</taxon>
        <taxon>Parvularculaceae</taxon>
        <taxon>Parvularcula</taxon>
    </lineage>
</organism>
<dbReference type="InParanoid" id="A0A371RKD1"/>
<sequence length="110" mass="12191">MTTRLRSDFQVSAIRQAAKAHGAFCTILKHGHDEAGMIHLVWRKGGSVSVWSESSGEGGSRGWRLRAADVTEEAADTMLEKEKKFDPDLWVVELDGDISRDALPGDFFDQ</sequence>
<dbReference type="RefSeq" id="WP_116392551.1">
    <property type="nucleotide sequence ID" value="NZ_QUQO01000001.1"/>
</dbReference>
<proteinExistence type="predicted"/>
<dbReference type="Gene3D" id="3.40.1530.20">
    <property type="entry name" value="Protein of unknown function (DUF1491)"/>
    <property type="match status" value="1"/>
</dbReference>
<dbReference type="Proteomes" id="UP000264589">
    <property type="component" value="Unassembled WGS sequence"/>
</dbReference>
<evidence type="ECO:0000313" key="2">
    <source>
        <dbReference type="Proteomes" id="UP000264589"/>
    </source>
</evidence>
<gene>
    <name evidence="1" type="ORF">DX908_11980</name>
</gene>
<dbReference type="InterPro" id="IPR009964">
    <property type="entry name" value="DUF1491"/>
</dbReference>
<dbReference type="OrthoDB" id="9809136at2"/>
<name>A0A371RKD1_9PROT</name>
<dbReference type="AlphaFoldDB" id="A0A371RKD1"/>
<reference evidence="1 2" key="1">
    <citation type="submission" date="2018-08" db="EMBL/GenBank/DDBJ databases">
        <title>Parvularcula sp. SM1705, isolated from surface water of the South Sea China.</title>
        <authorList>
            <person name="Sun L."/>
        </authorList>
    </citation>
    <scope>NUCLEOTIDE SEQUENCE [LARGE SCALE GENOMIC DNA]</scope>
    <source>
        <strain evidence="1 2">SM1705</strain>
    </source>
</reference>
<protein>
    <submittedName>
        <fullName evidence="1">DUF1491 family protein</fullName>
    </submittedName>
</protein>
<dbReference type="EMBL" id="QUQO01000001">
    <property type="protein sequence ID" value="RFB05919.1"/>
    <property type="molecule type" value="Genomic_DNA"/>
</dbReference>
<dbReference type="Pfam" id="PF07372">
    <property type="entry name" value="DUF1491"/>
    <property type="match status" value="1"/>
</dbReference>
<comment type="caution">
    <text evidence="1">The sequence shown here is derived from an EMBL/GenBank/DDBJ whole genome shotgun (WGS) entry which is preliminary data.</text>
</comment>
<evidence type="ECO:0000313" key="1">
    <source>
        <dbReference type="EMBL" id="RFB05919.1"/>
    </source>
</evidence>